<dbReference type="eggNOG" id="COG2186">
    <property type="taxonomic scope" value="Bacteria"/>
</dbReference>
<dbReference type="PANTHER" id="PTHR43537:SF5">
    <property type="entry name" value="UXU OPERON TRANSCRIPTIONAL REGULATOR"/>
    <property type="match status" value="1"/>
</dbReference>
<organism evidence="5 7">
    <name type="scientific">Aquamicrobium defluvii</name>
    <dbReference type="NCBI Taxonomy" id="69279"/>
    <lineage>
        <taxon>Bacteria</taxon>
        <taxon>Pseudomonadati</taxon>
        <taxon>Pseudomonadota</taxon>
        <taxon>Alphaproteobacteria</taxon>
        <taxon>Hyphomicrobiales</taxon>
        <taxon>Phyllobacteriaceae</taxon>
        <taxon>Aquamicrobium</taxon>
    </lineage>
</organism>
<dbReference type="PATRIC" id="fig|69279.3.peg.1465"/>
<gene>
    <name evidence="5" type="ORF">BG36_22695</name>
    <name evidence="6" type="ORF">DES43_12138</name>
</gene>
<dbReference type="InterPro" id="IPR011711">
    <property type="entry name" value="GntR_C"/>
</dbReference>
<evidence type="ECO:0000313" key="5">
    <source>
        <dbReference type="EMBL" id="EXL09448.1"/>
    </source>
</evidence>
<evidence type="ECO:0000256" key="2">
    <source>
        <dbReference type="ARBA" id="ARBA00023125"/>
    </source>
</evidence>
<dbReference type="Proteomes" id="UP000019849">
    <property type="component" value="Unassembled WGS sequence"/>
</dbReference>
<dbReference type="GO" id="GO:0003677">
    <property type="term" value="F:DNA binding"/>
    <property type="evidence" value="ECO:0007669"/>
    <property type="project" value="UniProtKB-KW"/>
</dbReference>
<keyword evidence="1" id="KW-0805">Transcription regulation</keyword>
<dbReference type="SUPFAM" id="SSF48008">
    <property type="entry name" value="GntR ligand-binding domain-like"/>
    <property type="match status" value="1"/>
</dbReference>
<dbReference type="InterPro" id="IPR008920">
    <property type="entry name" value="TF_FadR/GntR_C"/>
</dbReference>
<dbReference type="RefSeq" id="WP_035024965.1">
    <property type="nucleotide sequence ID" value="NZ_KK073881.1"/>
</dbReference>
<dbReference type="InterPro" id="IPR036388">
    <property type="entry name" value="WH-like_DNA-bd_sf"/>
</dbReference>
<keyword evidence="3" id="KW-0804">Transcription</keyword>
<dbReference type="CDD" id="cd07377">
    <property type="entry name" value="WHTH_GntR"/>
    <property type="match status" value="1"/>
</dbReference>
<dbReference type="OrthoDB" id="9812645at2"/>
<proteinExistence type="predicted"/>
<dbReference type="SMART" id="SM00895">
    <property type="entry name" value="FCD"/>
    <property type="match status" value="1"/>
</dbReference>
<dbReference type="EMBL" id="SNZF01000021">
    <property type="protein sequence ID" value="TDR33551.1"/>
    <property type="molecule type" value="Genomic_DNA"/>
</dbReference>
<comment type="caution">
    <text evidence="5">The sequence shown here is derived from an EMBL/GenBank/DDBJ whole genome shotgun (WGS) entry which is preliminary data.</text>
</comment>
<dbReference type="Pfam" id="PF00392">
    <property type="entry name" value="GntR"/>
    <property type="match status" value="1"/>
</dbReference>
<dbReference type="Proteomes" id="UP000294958">
    <property type="component" value="Unassembled WGS sequence"/>
</dbReference>
<dbReference type="AlphaFoldDB" id="A0A011UUC7"/>
<dbReference type="InterPro" id="IPR000524">
    <property type="entry name" value="Tscrpt_reg_HTH_GntR"/>
</dbReference>
<dbReference type="PANTHER" id="PTHR43537">
    <property type="entry name" value="TRANSCRIPTIONAL REGULATOR, GNTR FAMILY"/>
    <property type="match status" value="1"/>
</dbReference>
<sequence length="234" mass="26058">MKFLTPLSAEGNSAPDMVFRRLREAITMGDLSPGEQLPPENELARMLGVAPMTARIALGAMRDMGLLTTVRGRNGGNFVATDVGERLADAARRLRLTREELRDLTDWRRAISGEACYLAAERGSPADFERIVQAARDYDDLLPRFPDMRFADARFHTIIAEVSGSARLLKQETEIQVEVTNFILSAVKPAAAKNLTPYNHDPIVKAIRNRQPEAARKAMLEHAEQTFAWITVVL</sequence>
<dbReference type="PROSITE" id="PS50949">
    <property type="entry name" value="HTH_GNTR"/>
    <property type="match status" value="1"/>
</dbReference>
<keyword evidence="8" id="KW-1185">Reference proteome</keyword>
<dbReference type="SMART" id="SM00345">
    <property type="entry name" value="HTH_GNTR"/>
    <property type="match status" value="1"/>
</dbReference>
<dbReference type="Pfam" id="PF07729">
    <property type="entry name" value="FCD"/>
    <property type="match status" value="1"/>
</dbReference>
<dbReference type="Gene3D" id="1.10.10.10">
    <property type="entry name" value="Winged helix-like DNA-binding domain superfamily/Winged helix DNA-binding domain"/>
    <property type="match status" value="1"/>
</dbReference>
<accession>A0A011UUC7</accession>
<evidence type="ECO:0000313" key="6">
    <source>
        <dbReference type="EMBL" id="TDR33551.1"/>
    </source>
</evidence>
<keyword evidence="2" id="KW-0238">DNA-binding</keyword>
<evidence type="ECO:0000313" key="7">
    <source>
        <dbReference type="Proteomes" id="UP000019849"/>
    </source>
</evidence>
<dbReference type="EMBL" id="JENY01000007">
    <property type="protein sequence ID" value="EXL09448.1"/>
    <property type="molecule type" value="Genomic_DNA"/>
</dbReference>
<name>A0A011UUC7_9HYPH</name>
<reference evidence="5 7" key="1">
    <citation type="submission" date="2014-02" db="EMBL/GenBank/DDBJ databases">
        <title>Aquamicrobium defluvii Genome sequencing.</title>
        <authorList>
            <person name="Wang X."/>
        </authorList>
    </citation>
    <scope>NUCLEOTIDE SEQUENCE [LARGE SCALE GENOMIC DNA]</scope>
    <source>
        <strain evidence="5 7">W13Z1</strain>
    </source>
</reference>
<evidence type="ECO:0000256" key="3">
    <source>
        <dbReference type="ARBA" id="ARBA00023163"/>
    </source>
</evidence>
<evidence type="ECO:0000256" key="1">
    <source>
        <dbReference type="ARBA" id="ARBA00023015"/>
    </source>
</evidence>
<dbReference type="STRING" id="69279.BG36_22695"/>
<dbReference type="GO" id="GO:0003700">
    <property type="term" value="F:DNA-binding transcription factor activity"/>
    <property type="evidence" value="ECO:0007669"/>
    <property type="project" value="InterPro"/>
</dbReference>
<reference evidence="6 8" key="2">
    <citation type="submission" date="2019-03" db="EMBL/GenBank/DDBJ databases">
        <title>Genomic Encyclopedia of Type Strains, Phase IV (KMG-IV): sequencing the most valuable type-strain genomes for metagenomic binning, comparative biology and taxonomic classification.</title>
        <authorList>
            <person name="Goeker M."/>
        </authorList>
    </citation>
    <scope>NUCLEOTIDE SEQUENCE [LARGE SCALE GENOMIC DNA]</scope>
    <source>
        <strain evidence="6 8">DSM 11603</strain>
    </source>
</reference>
<evidence type="ECO:0000259" key="4">
    <source>
        <dbReference type="PROSITE" id="PS50949"/>
    </source>
</evidence>
<dbReference type="HOGENOM" id="CLU_017584_9_0_5"/>
<evidence type="ECO:0000313" key="8">
    <source>
        <dbReference type="Proteomes" id="UP000294958"/>
    </source>
</evidence>
<dbReference type="InterPro" id="IPR036390">
    <property type="entry name" value="WH_DNA-bd_sf"/>
</dbReference>
<dbReference type="SUPFAM" id="SSF46785">
    <property type="entry name" value="Winged helix' DNA-binding domain"/>
    <property type="match status" value="1"/>
</dbReference>
<feature type="domain" description="HTH gntR-type" evidence="4">
    <location>
        <begin position="12"/>
        <end position="82"/>
    </location>
</feature>
<dbReference type="Gene3D" id="1.20.120.530">
    <property type="entry name" value="GntR ligand-binding domain-like"/>
    <property type="match status" value="1"/>
</dbReference>
<protein>
    <submittedName>
        <fullName evidence="6">GntR family transcriptional regulator</fullName>
    </submittedName>
</protein>